<dbReference type="InterPro" id="IPR003593">
    <property type="entry name" value="AAA+_ATPase"/>
</dbReference>
<dbReference type="Pfam" id="PF08352">
    <property type="entry name" value="oligo_HPY"/>
    <property type="match status" value="1"/>
</dbReference>
<keyword evidence="2" id="KW-0813">Transport</keyword>
<dbReference type="GO" id="GO:0015833">
    <property type="term" value="P:peptide transport"/>
    <property type="evidence" value="ECO:0007669"/>
    <property type="project" value="InterPro"/>
</dbReference>
<dbReference type="NCBIfam" id="TIGR01727">
    <property type="entry name" value="oligo_HPY"/>
    <property type="match status" value="1"/>
</dbReference>
<dbReference type="SUPFAM" id="SSF52540">
    <property type="entry name" value="P-loop containing nucleoside triphosphate hydrolases"/>
    <property type="match status" value="1"/>
</dbReference>
<keyword evidence="4" id="KW-0547">Nucleotide-binding</keyword>
<evidence type="ECO:0000256" key="1">
    <source>
        <dbReference type="ARBA" id="ARBA00004202"/>
    </source>
</evidence>
<reference evidence="8" key="1">
    <citation type="submission" date="2020-05" db="EMBL/GenBank/DDBJ databases">
        <authorList>
            <person name="Chiriac C."/>
            <person name="Salcher M."/>
            <person name="Ghai R."/>
            <person name="Kavagutti S V."/>
        </authorList>
    </citation>
    <scope>NUCLEOTIDE SEQUENCE</scope>
</reference>
<dbReference type="PROSITE" id="PS00211">
    <property type="entry name" value="ABC_TRANSPORTER_1"/>
    <property type="match status" value="1"/>
</dbReference>
<dbReference type="AlphaFoldDB" id="A0A6J5ZN57"/>
<proteinExistence type="predicted"/>
<dbReference type="PANTHER" id="PTHR43297:SF2">
    <property type="entry name" value="DIPEPTIDE TRANSPORT ATP-BINDING PROTEIN DPPD"/>
    <property type="match status" value="1"/>
</dbReference>
<protein>
    <submittedName>
        <fullName evidence="8">Unannotated protein</fullName>
    </submittedName>
</protein>
<keyword evidence="5" id="KW-0067">ATP-binding</keyword>
<comment type="subcellular location">
    <subcellularLocation>
        <location evidence="1">Cell membrane</location>
        <topology evidence="1">Peripheral membrane protein</topology>
    </subcellularLocation>
</comment>
<evidence type="ECO:0000256" key="3">
    <source>
        <dbReference type="ARBA" id="ARBA00022475"/>
    </source>
</evidence>
<dbReference type="PANTHER" id="PTHR43297">
    <property type="entry name" value="OLIGOPEPTIDE TRANSPORT ATP-BINDING PROTEIN APPD"/>
    <property type="match status" value="1"/>
</dbReference>
<sequence>MTDSALKVSDLHVSFRTDGGLVQAVRGVDFELARGEILAIVGESGSGKSATAMALTALNRTSNASLEGSVNFGGRELLSADEDELRKIRGAEIAMIFQDPMTSLTPVHSVGDLIAEVLRAHEQLSEDEADERAVELLSAVGISDAKERSKNYPHEFSGGMRQRVMIAMALACHPAVLIADEPTTALDVTIQAQILRLIRRMRAEVDASVLLITHDLGVVAEVADRVAVMYAGRIVEQGSTSEVFSNPQHPYTLGLLASVPRTDRPRSKLLKTIPGQPIAMTSEDVGCAFAARCASASEKCRDRPHLLACGDGGTHLAACWLSDGERAQLRSEVEDGAA</sequence>
<evidence type="ECO:0000256" key="5">
    <source>
        <dbReference type="ARBA" id="ARBA00022840"/>
    </source>
</evidence>
<evidence type="ECO:0000313" key="8">
    <source>
        <dbReference type="EMBL" id="CAB4342776.1"/>
    </source>
</evidence>
<dbReference type="CDD" id="cd03257">
    <property type="entry name" value="ABC_NikE_OppD_transporters"/>
    <property type="match status" value="1"/>
</dbReference>
<dbReference type="FunFam" id="3.40.50.300:FF:000016">
    <property type="entry name" value="Oligopeptide ABC transporter ATP-binding component"/>
    <property type="match status" value="1"/>
</dbReference>
<keyword evidence="6" id="KW-0472">Membrane</keyword>
<name>A0A6J5ZN57_9ZZZZ</name>
<dbReference type="Pfam" id="PF00005">
    <property type="entry name" value="ABC_tran"/>
    <property type="match status" value="1"/>
</dbReference>
<dbReference type="InterPro" id="IPR017871">
    <property type="entry name" value="ABC_transporter-like_CS"/>
</dbReference>
<dbReference type="GO" id="GO:0005886">
    <property type="term" value="C:plasma membrane"/>
    <property type="evidence" value="ECO:0007669"/>
    <property type="project" value="UniProtKB-SubCell"/>
</dbReference>
<dbReference type="Gene3D" id="3.40.50.300">
    <property type="entry name" value="P-loop containing nucleotide triphosphate hydrolases"/>
    <property type="match status" value="1"/>
</dbReference>
<dbReference type="InterPro" id="IPR027417">
    <property type="entry name" value="P-loop_NTPase"/>
</dbReference>
<feature type="domain" description="ABC transporter" evidence="7">
    <location>
        <begin position="6"/>
        <end position="256"/>
    </location>
</feature>
<dbReference type="GO" id="GO:0016887">
    <property type="term" value="F:ATP hydrolysis activity"/>
    <property type="evidence" value="ECO:0007669"/>
    <property type="project" value="InterPro"/>
</dbReference>
<dbReference type="InterPro" id="IPR050388">
    <property type="entry name" value="ABC_Ni/Peptide_Import"/>
</dbReference>
<organism evidence="8">
    <name type="scientific">freshwater metagenome</name>
    <dbReference type="NCBI Taxonomy" id="449393"/>
    <lineage>
        <taxon>unclassified sequences</taxon>
        <taxon>metagenomes</taxon>
        <taxon>ecological metagenomes</taxon>
    </lineage>
</organism>
<dbReference type="SMART" id="SM00382">
    <property type="entry name" value="AAA"/>
    <property type="match status" value="1"/>
</dbReference>
<evidence type="ECO:0000259" key="7">
    <source>
        <dbReference type="PROSITE" id="PS50893"/>
    </source>
</evidence>
<dbReference type="InterPro" id="IPR003439">
    <property type="entry name" value="ABC_transporter-like_ATP-bd"/>
</dbReference>
<keyword evidence="3" id="KW-1003">Cell membrane</keyword>
<evidence type="ECO:0000256" key="6">
    <source>
        <dbReference type="ARBA" id="ARBA00023136"/>
    </source>
</evidence>
<accession>A0A6J5ZN57</accession>
<evidence type="ECO:0000256" key="2">
    <source>
        <dbReference type="ARBA" id="ARBA00022448"/>
    </source>
</evidence>
<dbReference type="PROSITE" id="PS50893">
    <property type="entry name" value="ABC_TRANSPORTER_2"/>
    <property type="match status" value="1"/>
</dbReference>
<gene>
    <name evidence="8" type="ORF">UFOPK3522_00757</name>
</gene>
<dbReference type="InterPro" id="IPR013563">
    <property type="entry name" value="Oligopep_ABC_C"/>
</dbReference>
<dbReference type="GO" id="GO:0005524">
    <property type="term" value="F:ATP binding"/>
    <property type="evidence" value="ECO:0007669"/>
    <property type="project" value="UniProtKB-KW"/>
</dbReference>
<evidence type="ECO:0000256" key="4">
    <source>
        <dbReference type="ARBA" id="ARBA00022741"/>
    </source>
</evidence>
<dbReference type="EMBL" id="CAESAO010000052">
    <property type="protein sequence ID" value="CAB4342776.1"/>
    <property type="molecule type" value="Genomic_DNA"/>
</dbReference>